<organism evidence="2 3">
    <name type="scientific">Candidatus Gottesmanbacteria bacterium CG1_02_37_22</name>
    <dbReference type="NCBI Taxonomy" id="1805209"/>
    <lineage>
        <taxon>Bacteria</taxon>
        <taxon>Candidatus Gottesmaniibacteriota</taxon>
    </lineage>
</organism>
<dbReference type="AlphaFoldDB" id="A0A1J4TUH2"/>
<evidence type="ECO:0000256" key="1">
    <source>
        <dbReference type="SAM" id="Phobius"/>
    </source>
</evidence>
<protein>
    <submittedName>
        <fullName evidence="2">Uncharacterized protein</fullName>
    </submittedName>
</protein>
<accession>A0A1J4TUH2</accession>
<dbReference type="EMBL" id="MNUY01000024">
    <property type="protein sequence ID" value="OIO14865.1"/>
    <property type="molecule type" value="Genomic_DNA"/>
</dbReference>
<name>A0A1J4TUH2_9BACT</name>
<reference evidence="2 3" key="1">
    <citation type="journal article" date="2016" name="Environ. Microbiol.">
        <title>Genomic resolution of a cold subsurface aquifer community provides metabolic insights for novel microbes adapted to high CO concentrations.</title>
        <authorList>
            <person name="Probst A.J."/>
            <person name="Castelle C.J."/>
            <person name="Singh A."/>
            <person name="Brown C.T."/>
            <person name="Anantharaman K."/>
            <person name="Sharon I."/>
            <person name="Hug L.A."/>
            <person name="Burstein D."/>
            <person name="Emerson J.B."/>
            <person name="Thomas B.C."/>
            <person name="Banfield J.F."/>
        </authorList>
    </citation>
    <scope>NUCLEOTIDE SEQUENCE [LARGE SCALE GENOMIC DNA]</scope>
    <source>
        <strain evidence="2">CG1_02_37_22</strain>
    </source>
</reference>
<evidence type="ECO:0000313" key="2">
    <source>
        <dbReference type="EMBL" id="OIO14865.1"/>
    </source>
</evidence>
<gene>
    <name evidence="2" type="ORF">AUJ73_01640</name>
</gene>
<keyword evidence="1" id="KW-0472">Membrane</keyword>
<keyword evidence="1" id="KW-1133">Transmembrane helix</keyword>
<sequence>MNEKIIGYTLIVLGLIIILLSTLNVYNVFTNRGEPIKLFNFSGISLNPTQMISNNLPPEATKIITQNQSNNVELIPADMLNKTSNIGAHLLLMGFLISVGFKISSLGTMLVRPIIIKLKQQNIESHPANQSLDSSV</sequence>
<keyword evidence="1" id="KW-0812">Transmembrane</keyword>
<proteinExistence type="predicted"/>
<feature type="transmembrane region" description="Helical" evidence="1">
    <location>
        <begin position="7"/>
        <end position="29"/>
    </location>
</feature>
<evidence type="ECO:0000313" key="3">
    <source>
        <dbReference type="Proteomes" id="UP000183120"/>
    </source>
</evidence>
<dbReference type="Proteomes" id="UP000183120">
    <property type="component" value="Unassembled WGS sequence"/>
</dbReference>
<feature type="transmembrane region" description="Helical" evidence="1">
    <location>
        <begin position="86"/>
        <end position="111"/>
    </location>
</feature>
<comment type="caution">
    <text evidence="2">The sequence shown here is derived from an EMBL/GenBank/DDBJ whole genome shotgun (WGS) entry which is preliminary data.</text>
</comment>